<reference evidence="2" key="3">
    <citation type="submission" date="2025-09" db="UniProtKB">
        <authorList>
            <consortium name="Ensembl"/>
        </authorList>
    </citation>
    <scope>IDENTIFICATION</scope>
</reference>
<proteinExistence type="predicted"/>
<feature type="region of interest" description="Disordered" evidence="1">
    <location>
        <begin position="26"/>
        <end position="52"/>
    </location>
</feature>
<reference evidence="2" key="2">
    <citation type="submission" date="2025-08" db="UniProtKB">
        <authorList>
            <consortium name="Ensembl"/>
        </authorList>
    </citation>
    <scope>IDENTIFICATION</scope>
</reference>
<name>A0A803TGW8_ANOCA</name>
<organism evidence="2 3">
    <name type="scientific">Anolis carolinensis</name>
    <name type="common">Green anole</name>
    <name type="synonym">American chameleon</name>
    <dbReference type="NCBI Taxonomy" id="28377"/>
    <lineage>
        <taxon>Eukaryota</taxon>
        <taxon>Metazoa</taxon>
        <taxon>Chordata</taxon>
        <taxon>Craniata</taxon>
        <taxon>Vertebrata</taxon>
        <taxon>Euteleostomi</taxon>
        <taxon>Lepidosauria</taxon>
        <taxon>Squamata</taxon>
        <taxon>Bifurcata</taxon>
        <taxon>Unidentata</taxon>
        <taxon>Episquamata</taxon>
        <taxon>Toxicofera</taxon>
        <taxon>Iguania</taxon>
        <taxon>Dactyloidae</taxon>
        <taxon>Anolis</taxon>
    </lineage>
</organism>
<dbReference type="GeneTree" id="ENSGT00960000189676"/>
<keyword evidence="3" id="KW-1185">Reference proteome</keyword>
<dbReference type="AlphaFoldDB" id="A0A803TGW8"/>
<sequence>TIRLSNNSDIITKYLELSEGENIVCRPGPNELNPKLAKAPSPEKRPKGPLLVSPPLLSSSNWLSQKSLAKMSIPPKNSLKISSGLRKTKSKSNGLWEWPPAVPLPLYLGSLGGLS</sequence>
<dbReference type="Ensembl" id="ENSACAT00000040061.1">
    <property type="protein sequence ID" value="ENSACAP00000034458.1"/>
    <property type="gene ID" value="ENSACAG00000045444.1"/>
</dbReference>
<protein>
    <submittedName>
        <fullName evidence="2">Uncharacterized protein</fullName>
    </submittedName>
</protein>
<reference evidence="2 3" key="1">
    <citation type="submission" date="2009-12" db="EMBL/GenBank/DDBJ databases">
        <title>The Genome Sequence of Anolis carolinensis (Green Anole Lizard).</title>
        <authorList>
            <consortium name="The Genome Sequencing Platform"/>
            <person name="Di Palma F."/>
            <person name="Alfoldi J."/>
            <person name="Heiman D."/>
            <person name="Young S."/>
            <person name="Grabherr M."/>
            <person name="Johnson J."/>
            <person name="Lander E.S."/>
            <person name="Lindblad-Toh K."/>
        </authorList>
    </citation>
    <scope>NUCLEOTIDE SEQUENCE [LARGE SCALE GENOMIC DNA]</scope>
    <source>
        <strain evidence="2 3">JBL SC #1</strain>
    </source>
</reference>
<evidence type="ECO:0000313" key="3">
    <source>
        <dbReference type="Proteomes" id="UP000001646"/>
    </source>
</evidence>
<evidence type="ECO:0000256" key="1">
    <source>
        <dbReference type="SAM" id="MobiDB-lite"/>
    </source>
</evidence>
<accession>A0A803TGW8</accession>
<evidence type="ECO:0000313" key="2">
    <source>
        <dbReference type="Ensembl" id="ENSACAP00000034458.1"/>
    </source>
</evidence>
<dbReference type="InParanoid" id="A0A803TGW8"/>
<dbReference type="Proteomes" id="UP000001646">
    <property type="component" value="Chromosome 2"/>
</dbReference>